<dbReference type="Gene3D" id="3.30.1360.120">
    <property type="entry name" value="Probable tRNA modification gtpase trme, domain 1"/>
    <property type="match status" value="1"/>
</dbReference>
<evidence type="ECO:0000313" key="6">
    <source>
        <dbReference type="Proteomes" id="UP001431783"/>
    </source>
</evidence>
<dbReference type="GO" id="GO:0016226">
    <property type="term" value="P:iron-sulfur cluster assembly"/>
    <property type="evidence" value="ECO:0007669"/>
    <property type="project" value="TreeGrafter"/>
</dbReference>
<gene>
    <name evidence="5" type="ORF">WA026_002334</name>
</gene>
<comment type="caution">
    <text evidence="5">The sequence shown here is derived from an EMBL/GenBank/DDBJ whole genome shotgun (WGS) entry which is preliminary data.</text>
</comment>
<protein>
    <recommendedName>
        <fullName evidence="4">CAF17 C-terminal domain-containing protein</fullName>
    </recommendedName>
</protein>
<evidence type="ECO:0000256" key="3">
    <source>
        <dbReference type="ARBA" id="ARBA00023128"/>
    </source>
</evidence>
<dbReference type="InterPro" id="IPR017703">
    <property type="entry name" value="YgfZ/GCV_T_CS"/>
</dbReference>
<dbReference type="PANTHER" id="PTHR22602:SF0">
    <property type="entry name" value="TRANSFERASE CAF17, MITOCHONDRIAL-RELATED"/>
    <property type="match status" value="1"/>
</dbReference>
<dbReference type="InterPro" id="IPR045179">
    <property type="entry name" value="YgfZ/GcvT"/>
</dbReference>
<dbReference type="Pfam" id="PF25455">
    <property type="entry name" value="Beta-barrel_CAF17_C"/>
    <property type="match status" value="1"/>
</dbReference>
<reference evidence="5 6" key="1">
    <citation type="submission" date="2023-03" db="EMBL/GenBank/DDBJ databases">
        <title>Genome insight into feeding habits of ladybird beetles.</title>
        <authorList>
            <person name="Li H.-S."/>
            <person name="Huang Y.-H."/>
            <person name="Pang H."/>
        </authorList>
    </citation>
    <scope>NUCLEOTIDE SEQUENCE [LARGE SCALE GENOMIC DNA]</scope>
    <source>
        <strain evidence="5">SYSU_2023b</strain>
        <tissue evidence="5">Whole body</tissue>
    </source>
</reference>
<dbReference type="NCBIfam" id="TIGR03317">
    <property type="entry name" value="ygfZ_signature"/>
    <property type="match status" value="1"/>
</dbReference>
<evidence type="ECO:0000256" key="1">
    <source>
        <dbReference type="ARBA" id="ARBA00004173"/>
    </source>
</evidence>
<organism evidence="5 6">
    <name type="scientific">Henosepilachna vigintioctopunctata</name>
    <dbReference type="NCBI Taxonomy" id="420089"/>
    <lineage>
        <taxon>Eukaryota</taxon>
        <taxon>Metazoa</taxon>
        <taxon>Ecdysozoa</taxon>
        <taxon>Arthropoda</taxon>
        <taxon>Hexapoda</taxon>
        <taxon>Insecta</taxon>
        <taxon>Pterygota</taxon>
        <taxon>Neoptera</taxon>
        <taxon>Endopterygota</taxon>
        <taxon>Coleoptera</taxon>
        <taxon>Polyphaga</taxon>
        <taxon>Cucujiformia</taxon>
        <taxon>Coccinelloidea</taxon>
        <taxon>Coccinellidae</taxon>
        <taxon>Epilachninae</taxon>
        <taxon>Epilachnini</taxon>
        <taxon>Henosepilachna</taxon>
    </lineage>
</organism>
<dbReference type="EMBL" id="JARQZJ010000031">
    <property type="protein sequence ID" value="KAK9873986.1"/>
    <property type="molecule type" value="Genomic_DNA"/>
</dbReference>
<evidence type="ECO:0000313" key="5">
    <source>
        <dbReference type="EMBL" id="KAK9873986.1"/>
    </source>
</evidence>
<feature type="domain" description="CAF17 C-terminal" evidence="4">
    <location>
        <begin position="265"/>
        <end position="335"/>
    </location>
</feature>
<proteinExistence type="predicted"/>
<dbReference type="PANTHER" id="PTHR22602">
    <property type="entry name" value="TRANSFERASE CAF17, MITOCHONDRIAL-RELATED"/>
    <property type="match status" value="1"/>
</dbReference>
<keyword evidence="3" id="KW-0496">Mitochondrion</keyword>
<accession>A0AAW1TR32</accession>
<evidence type="ECO:0000259" key="4">
    <source>
        <dbReference type="Pfam" id="PF25455"/>
    </source>
</evidence>
<sequence>MLKLCQLRTLPSLKNNLSSVRIESFALNNLRERSLIAIVGEEAPIYLQGLITNDIYHLSNDLSSQYAMFLNSKGRVLYDSILYRIDYKTYFIECDSSIISNFEKYLKTFRLKRKVDVVPLNNFKVYSLFKKEYCVEDSDKYESLLCKKSVSHFDISLFNKISKSKLFKDPRVLQLGYRVLLNTDDENDFQMQLQDFLNININLENVNYRKFRYSLGVGEGIIDLPIGNCFPLESNCDYLHGVSFHKGCYIGQELTARTHHTGVTRKRLMPIYFENPLKQMPEDDFIIHGKIKLGKLRGIEGDIGLGLIRTDLLSSLQDFKISGISAVIKKPVWWPVDAPKYISLKK</sequence>
<name>A0AAW1TR32_9CUCU</name>
<dbReference type="SUPFAM" id="SSF103025">
    <property type="entry name" value="Folate-binding domain"/>
    <property type="match status" value="1"/>
</dbReference>
<evidence type="ECO:0000256" key="2">
    <source>
        <dbReference type="ARBA" id="ARBA00022946"/>
    </source>
</evidence>
<dbReference type="Proteomes" id="UP001431783">
    <property type="component" value="Unassembled WGS sequence"/>
</dbReference>
<keyword evidence="2" id="KW-0809">Transit peptide</keyword>
<dbReference type="InterPro" id="IPR057460">
    <property type="entry name" value="CAF17_C"/>
</dbReference>
<dbReference type="AlphaFoldDB" id="A0AAW1TR32"/>
<comment type="subcellular location">
    <subcellularLocation>
        <location evidence="1">Mitochondrion</location>
    </subcellularLocation>
</comment>
<dbReference type="GO" id="GO:0005759">
    <property type="term" value="C:mitochondrial matrix"/>
    <property type="evidence" value="ECO:0007669"/>
    <property type="project" value="TreeGrafter"/>
</dbReference>
<dbReference type="InterPro" id="IPR027266">
    <property type="entry name" value="TrmE/GcvT-like"/>
</dbReference>
<keyword evidence="6" id="KW-1185">Reference proteome</keyword>